<dbReference type="KEGG" id="gsu:GSU1621"/>
<feature type="domain" description="LUD" evidence="1">
    <location>
        <begin position="60"/>
        <end position="164"/>
    </location>
</feature>
<reference evidence="2 3" key="1">
    <citation type="journal article" date="2003" name="Science">
        <title>Genome of Geobacter sulfurreducens: metal reduction in subsurface environments.</title>
        <authorList>
            <person name="Methe B.A."/>
            <person name="Nelson K.E."/>
            <person name="Eisen J.A."/>
            <person name="Paulsen I.T."/>
            <person name="Nelson W."/>
            <person name="Heidelberg J.F."/>
            <person name="Wu D."/>
            <person name="Wu M."/>
            <person name="Ward N."/>
            <person name="Beanan M.J."/>
            <person name="Dodson R.J."/>
            <person name="Madupu R."/>
            <person name="Brinkac L.M."/>
            <person name="Daugherty S.C."/>
            <person name="DeBoy R.T."/>
            <person name="Durkin A.S."/>
            <person name="Gwinn M."/>
            <person name="Kolonay J.F."/>
            <person name="Sullivan S.A."/>
            <person name="Haft D.H."/>
            <person name="Selengut J."/>
            <person name="Davidsen T.M."/>
            <person name="Zafar N."/>
            <person name="White O."/>
            <person name="Tran B."/>
            <person name="Romero C."/>
            <person name="Forberger H.A."/>
            <person name="Weidman J."/>
            <person name="Khouri H."/>
            <person name="Feldblyum T.V."/>
            <person name="Utterback T.R."/>
            <person name="Van Aken S.E."/>
            <person name="Lovley D.R."/>
            <person name="Fraser C.M."/>
        </authorList>
    </citation>
    <scope>NUCLEOTIDE SEQUENCE [LARGE SCALE GENOMIC DNA]</scope>
    <source>
        <strain evidence="3">ATCC 51573 / DSM 12127 / PCA</strain>
    </source>
</reference>
<protein>
    <recommendedName>
        <fullName evidence="1">LUD domain-containing protein</fullName>
    </recommendedName>
</protein>
<dbReference type="eggNOG" id="COG1556">
    <property type="taxonomic scope" value="Bacteria"/>
</dbReference>
<gene>
    <name evidence="2" type="ordered locus">GSU1621</name>
</gene>
<dbReference type="EnsemblBacteria" id="AAR34995">
    <property type="protein sequence ID" value="AAR34995"/>
    <property type="gene ID" value="GSU1621"/>
</dbReference>
<dbReference type="InterPro" id="IPR024185">
    <property type="entry name" value="FTHF_cligase-like_sf"/>
</dbReference>
<dbReference type="Gene3D" id="3.40.50.10420">
    <property type="entry name" value="NagB/RpiA/CoA transferase-like"/>
    <property type="match status" value="1"/>
</dbReference>
<proteinExistence type="predicted"/>
<dbReference type="InterPro" id="IPR037171">
    <property type="entry name" value="NagB/RpiA_transferase-like"/>
</dbReference>
<dbReference type="PANTHER" id="PTHR43682">
    <property type="entry name" value="LACTATE UTILIZATION PROTEIN C"/>
    <property type="match status" value="1"/>
</dbReference>
<dbReference type="SUPFAM" id="SSF100950">
    <property type="entry name" value="NagB/RpiA/CoA transferase-like"/>
    <property type="match status" value="1"/>
</dbReference>
<dbReference type="OrthoDB" id="9794187at2"/>
<dbReference type="HOGENOM" id="CLU_090664_1_3_7"/>
<dbReference type="Pfam" id="PF02589">
    <property type="entry name" value="LUD_dom"/>
    <property type="match status" value="1"/>
</dbReference>
<dbReference type="FunCoup" id="Q74CQ2">
    <property type="interactions" value="20"/>
</dbReference>
<dbReference type="Proteomes" id="UP000000577">
    <property type="component" value="Chromosome"/>
</dbReference>
<dbReference type="InterPro" id="IPR003741">
    <property type="entry name" value="LUD_dom"/>
</dbReference>
<reference evidence="2 3" key="2">
    <citation type="journal article" date="2012" name="BMC Genomics">
        <title>Comparative genomic analysis of Geobacter sulfurreducens KN400, a strain with enhanced capacity for extracellular electron transfer and electricity production.</title>
        <authorList>
            <person name="Butler J.E."/>
            <person name="Young N.D."/>
            <person name="Aklujkar M."/>
            <person name="Lovley D.R."/>
        </authorList>
    </citation>
    <scope>NUCLEOTIDE SEQUENCE [LARGE SCALE GENOMIC DNA]</scope>
    <source>
        <strain evidence="3">ATCC 51573 / DSM 12127 / PCA</strain>
    </source>
</reference>
<dbReference type="GO" id="GO:0004459">
    <property type="term" value="F:L-lactate dehydrogenase (NAD+) activity"/>
    <property type="evidence" value="ECO:0000318"/>
    <property type="project" value="GO_Central"/>
</dbReference>
<dbReference type="STRING" id="243231.GSU1621"/>
<sequence length="167" mass="17248">MISTFTVAAEAVGATVKRFTDLNGAVDYLLDLTANRPVAASSLSSRLAAMLETITPLPSERLADAEVGISEADAGIAETGSVLLELTAPAQRAATALPLVHAVVLRASTIVPTLSALGERLGGLLAEGGSRYLSLITGPSRTADIERVLTIGVHGPRELHLLIIEGE</sequence>
<name>Q74CQ2_GEOSL</name>
<evidence type="ECO:0000313" key="2">
    <source>
        <dbReference type="EMBL" id="AAR34995.2"/>
    </source>
</evidence>
<dbReference type="PANTHER" id="PTHR43682:SF1">
    <property type="entry name" value="LACTATE UTILIZATION PROTEIN C"/>
    <property type="match status" value="1"/>
</dbReference>
<dbReference type="EMBL" id="AE017180">
    <property type="protein sequence ID" value="AAR34995.2"/>
    <property type="molecule type" value="Genomic_DNA"/>
</dbReference>
<accession>Q74CQ2</accession>
<dbReference type="AlphaFoldDB" id="Q74CQ2"/>
<dbReference type="PATRIC" id="fig|243231.5.peg.1664"/>
<dbReference type="GO" id="GO:0005829">
    <property type="term" value="C:cytosol"/>
    <property type="evidence" value="ECO:0000318"/>
    <property type="project" value="GO_Central"/>
</dbReference>
<dbReference type="RefSeq" id="WP_010942266.1">
    <property type="nucleotide sequence ID" value="NC_002939.5"/>
</dbReference>
<dbReference type="InParanoid" id="Q74CQ2"/>
<organism evidence="2 3">
    <name type="scientific">Geobacter sulfurreducens (strain ATCC 51573 / DSM 12127 / PCA)</name>
    <dbReference type="NCBI Taxonomy" id="243231"/>
    <lineage>
        <taxon>Bacteria</taxon>
        <taxon>Pseudomonadati</taxon>
        <taxon>Thermodesulfobacteriota</taxon>
        <taxon>Desulfuromonadia</taxon>
        <taxon>Geobacterales</taxon>
        <taxon>Geobacteraceae</taxon>
        <taxon>Geobacter</taxon>
    </lineage>
</organism>
<keyword evidence="3" id="KW-1185">Reference proteome</keyword>
<evidence type="ECO:0000259" key="1">
    <source>
        <dbReference type="Pfam" id="PF02589"/>
    </source>
</evidence>
<evidence type="ECO:0000313" key="3">
    <source>
        <dbReference type="Proteomes" id="UP000000577"/>
    </source>
</evidence>